<dbReference type="Proteomes" id="UP001208017">
    <property type="component" value="Unassembled WGS sequence"/>
</dbReference>
<protein>
    <submittedName>
        <fullName evidence="1">NYN domain-containing protein</fullName>
    </submittedName>
</protein>
<name>A0ABT3X5V7_9BACL</name>
<dbReference type="PANTHER" id="PTHR34547">
    <property type="entry name" value="YACP-LIKE NYN DOMAIN PROTEIN"/>
    <property type="match status" value="1"/>
</dbReference>
<comment type="caution">
    <text evidence="1">The sequence shown here is derived from an EMBL/GenBank/DDBJ whole genome shotgun (WGS) entry which is preliminary data.</text>
</comment>
<dbReference type="InterPro" id="IPR010298">
    <property type="entry name" value="YacP-like"/>
</dbReference>
<keyword evidence="2" id="KW-1185">Reference proteome</keyword>
<gene>
    <name evidence="1" type="ORF">OS242_20450</name>
</gene>
<evidence type="ECO:0000313" key="2">
    <source>
        <dbReference type="Proteomes" id="UP001208017"/>
    </source>
</evidence>
<evidence type="ECO:0000313" key="1">
    <source>
        <dbReference type="EMBL" id="MCX7572282.1"/>
    </source>
</evidence>
<accession>A0ABT3X5V7</accession>
<dbReference type="EMBL" id="JAPMLT010000018">
    <property type="protein sequence ID" value="MCX7572282.1"/>
    <property type="molecule type" value="Genomic_DNA"/>
</dbReference>
<reference evidence="1 2" key="1">
    <citation type="submission" date="2022-11" db="EMBL/GenBank/DDBJ databases">
        <title>Study of microbial diversity in lake waters.</title>
        <authorList>
            <person name="Zhang J."/>
        </authorList>
    </citation>
    <scope>NUCLEOTIDE SEQUENCE [LARGE SCALE GENOMIC DNA]</scope>
    <source>
        <strain evidence="1 2">DT12</strain>
    </source>
</reference>
<dbReference type="RefSeq" id="WP_267153532.1">
    <property type="nucleotide sequence ID" value="NZ_JAPMLT010000018.1"/>
</dbReference>
<sequence>MLREILIVDGYNIIGDWPELRALKLERLEAARDQLIDDLKEYKAITGRDVIVVFDAHLARGNRSEEIIAGIKLMYTKELETADELIERLVFMFEREKVRQHIYVATSDYVEQQVTFGGGALRISARELRQDVIDAKKEIRERVKQIPTQHNRLDSYLTPEVREKFEKWRRK</sequence>
<dbReference type="PANTHER" id="PTHR34547:SF1">
    <property type="entry name" value="YACP-LIKE NYN DOMAIN PROTEIN"/>
    <property type="match status" value="1"/>
</dbReference>
<proteinExistence type="predicted"/>
<dbReference type="Pfam" id="PF05991">
    <property type="entry name" value="NYN_YacP"/>
    <property type="match status" value="1"/>
</dbReference>
<dbReference type="CDD" id="cd10912">
    <property type="entry name" value="PIN_YacP-like"/>
    <property type="match status" value="1"/>
</dbReference>
<organism evidence="1 2">
    <name type="scientific">Tumebacillus lacus</name>
    <dbReference type="NCBI Taxonomy" id="2995335"/>
    <lineage>
        <taxon>Bacteria</taxon>
        <taxon>Bacillati</taxon>
        <taxon>Bacillota</taxon>
        <taxon>Bacilli</taxon>
        <taxon>Bacillales</taxon>
        <taxon>Alicyclobacillaceae</taxon>
        <taxon>Tumebacillus</taxon>
    </lineage>
</organism>